<name>A0ABP7ISW1_9PSEU</name>
<comment type="caution">
    <text evidence="3">The sequence shown here is derived from an EMBL/GenBank/DDBJ whole genome shotgun (WGS) entry which is preliminary data.</text>
</comment>
<protein>
    <recommendedName>
        <fullName evidence="2">CAAX prenyl protease 2/Lysostaphin resistance protein A-like domain-containing protein</fullName>
    </recommendedName>
</protein>
<feature type="transmembrane region" description="Helical" evidence="1">
    <location>
        <begin position="218"/>
        <end position="237"/>
    </location>
</feature>
<feature type="transmembrane region" description="Helical" evidence="1">
    <location>
        <begin position="121"/>
        <end position="139"/>
    </location>
</feature>
<dbReference type="Pfam" id="PF02517">
    <property type="entry name" value="Rce1-like"/>
    <property type="match status" value="1"/>
</dbReference>
<evidence type="ECO:0000313" key="3">
    <source>
        <dbReference type="EMBL" id="GAA3826111.1"/>
    </source>
</evidence>
<feature type="transmembrane region" description="Helical" evidence="1">
    <location>
        <begin position="151"/>
        <end position="173"/>
    </location>
</feature>
<keyword evidence="1" id="KW-0472">Membrane</keyword>
<feature type="transmembrane region" description="Helical" evidence="1">
    <location>
        <begin position="179"/>
        <end position="198"/>
    </location>
</feature>
<keyword evidence="1" id="KW-1133">Transmembrane helix</keyword>
<dbReference type="InterPro" id="IPR003675">
    <property type="entry name" value="Rce1/LyrA-like_dom"/>
</dbReference>
<evidence type="ECO:0000256" key="1">
    <source>
        <dbReference type="SAM" id="Phobius"/>
    </source>
</evidence>
<feature type="transmembrane region" description="Helical" evidence="1">
    <location>
        <begin position="21"/>
        <end position="42"/>
    </location>
</feature>
<proteinExistence type="predicted"/>
<keyword evidence="4" id="KW-1185">Reference proteome</keyword>
<dbReference type="EMBL" id="BAABCM010000007">
    <property type="protein sequence ID" value="GAA3826111.1"/>
    <property type="molecule type" value="Genomic_DNA"/>
</dbReference>
<keyword evidence="1" id="KW-0812">Transmembrane</keyword>
<evidence type="ECO:0000259" key="2">
    <source>
        <dbReference type="Pfam" id="PF02517"/>
    </source>
</evidence>
<feature type="transmembrane region" description="Helical" evidence="1">
    <location>
        <begin position="92"/>
        <end position="115"/>
    </location>
</feature>
<organism evidence="3 4">
    <name type="scientific">Amycolatopsis tucumanensis</name>
    <dbReference type="NCBI Taxonomy" id="401106"/>
    <lineage>
        <taxon>Bacteria</taxon>
        <taxon>Bacillati</taxon>
        <taxon>Actinomycetota</taxon>
        <taxon>Actinomycetes</taxon>
        <taxon>Pseudonocardiales</taxon>
        <taxon>Pseudonocardiaceae</taxon>
        <taxon>Amycolatopsis</taxon>
    </lineage>
</organism>
<feature type="domain" description="CAAX prenyl protease 2/Lysostaphin resistance protein A-like" evidence="2">
    <location>
        <begin position="188"/>
        <end position="285"/>
    </location>
</feature>
<feature type="transmembrane region" description="Helical" evidence="1">
    <location>
        <begin position="249"/>
        <end position="267"/>
    </location>
</feature>
<dbReference type="Proteomes" id="UP001501624">
    <property type="component" value="Unassembled WGS sequence"/>
</dbReference>
<gene>
    <name evidence="3" type="ORF">GCM10022380_51060</name>
</gene>
<sequence>MYGFGYSTLVLNKTQTQSRSAASRAVLVTGGLVFAGSALWLVLSGNTGIRYSADHDGSVPMWVRWIPVAVGIALVRFVPARPAPVTPHERRTVVEASALLAAAVLFAVVLAVAGGGEPAHTVSKLVLLLVVPVLLFRWSRGAGKTGVSATGPWWTPVPAVAAWFAVSYAGPWALPMSDYAFTVDVLTLVATLVVGFLVNSVLEEVFYRRWLQTRWEALLGRWPAIVLTSLLWAGWHVGIQGTGDLPSDLAATFVNQGVAGLFLGYLWSRHRLMWPVITVHGAMNAAPILLPLL</sequence>
<accession>A0ABP7ISW1</accession>
<feature type="transmembrane region" description="Helical" evidence="1">
    <location>
        <begin position="62"/>
        <end position="80"/>
    </location>
</feature>
<reference evidence="4" key="1">
    <citation type="journal article" date="2019" name="Int. J. Syst. Evol. Microbiol.">
        <title>The Global Catalogue of Microorganisms (GCM) 10K type strain sequencing project: providing services to taxonomists for standard genome sequencing and annotation.</title>
        <authorList>
            <consortium name="The Broad Institute Genomics Platform"/>
            <consortium name="The Broad Institute Genome Sequencing Center for Infectious Disease"/>
            <person name="Wu L."/>
            <person name="Ma J."/>
        </authorList>
    </citation>
    <scope>NUCLEOTIDE SEQUENCE [LARGE SCALE GENOMIC DNA]</scope>
    <source>
        <strain evidence="4">JCM 17017</strain>
    </source>
</reference>
<evidence type="ECO:0000313" key="4">
    <source>
        <dbReference type="Proteomes" id="UP001501624"/>
    </source>
</evidence>
<dbReference type="RefSeq" id="WP_237337390.1">
    <property type="nucleotide sequence ID" value="NZ_BAABCM010000007.1"/>
</dbReference>